<reference evidence="1 2" key="1">
    <citation type="submission" date="2014-04" db="EMBL/GenBank/DDBJ databases">
        <authorList>
            <consortium name="DOE Joint Genome Institute"/>
            <person name="Kuo A."/>
            <person name="Girlanda M."/>
            <person name="Perotto S."/>
            <person name="Kohler A."/>
            <person name="Nagy L.G."/>
            <person name="Floudas D."/>
            <person name="Copeland A."/>
            <person name="Barry K.W."/>
            <person name="Cichocki N."/>
            <person name="Veneault-Fourrey C."/>
            <person name="LaButti K."/>
            <person name="Lindquist E.A."/>
            <person name="Lipzen A."/>
            <person name="Lundell T."/>
            <person name="Morin E."/>
            <person name="Murat C."/>
            <person name="Sun H."/>
            <person name="Tunlid A."/>
            <person name="Henrissat B."/>
            <person name="Grigoriev I.V."/>
            <person name="Hibbett D.S."/>
            <person name="Martin F."/>
            <person name="Nordberg H.P."/>
            <person name="Cantor M.N."/>
            <person name="Hua S.X."/>
        </authorList>
    </citation>
    <scope>NUCLEOTIDE SEQUENCE [LARGE SCALE GENOMIC DNA]</scope>
    <source>
        <strain evidence="1 2">MUT 4182</strain>
    </source>
</reference>
<sequence length="57" mass="6569">MVRSYGSGLQLHVIRVACNDTLLLSQCKNLFQQIYTHLAGRELWIAGVHWKAFSQEH</sequence>
<dbReference type="Proteomes" id="UP000054248">
    <property type="component" value="Unassembled WGS sequence"/>
</dbReference>
<organism evidence="1 2">
    <name type="scientific">Tulasnella calospora MUT 4182</name>
    <dbReference type="NCBI Taxonomy" id="1051891"/>
    <lineage>
        <taxon>Eukaryota</taxon>
        <taxon>Fungi</taxon>
        <taxon>Dikarya</taxon>
        <taxon>Basidiomycota</taxon>
        <taxon>Agaricomycotina</taxon>
        <taxon>Agaricomycetes</taxon>
        <taxon>Cantharellales</taxon>
        <taxon>Tulasnellaceae</taxon>
        <taxon>Tulasnella</taxon>
    </lineage>
</organism>
<dbReference type="HOGENOM" id="CLU_2998169_0_0_1"/>
<protein>
    <submittedName>
        <fullName evidence="1">Uncharacterized protein</fullName>
    </submittedName>
</protein>
<accession>A0A0C3Q338</accession>
<keyword evidence="2" id="KW-1185">Reference proteome</keyword>
<dbReference type="AlphaFoldDB" id="A0A0C3Q338"/>
<proteinExistence type="predicted"/>
<evidence type="ECO:0000313" key="2">
    <source>
        <dbReference type="Proteomes" id="UP000054248"/>
    </source>
</evidence>
<gene>
    <name evidence="1" type="ORF">M407DRAFT_244948</name>
</gene>
<name>A0A0C3Q338_9AGAM</name>
<evidence type="ECO:0000313" key="1">
    <source>
        <dbReference type="EMBL" id="KIO23055.1"/>
    </source>
</evidence>
<reference evidence="2" key="2">
    <citation type="submission" date="2015-01" db="EMBL/GenBank/DDBJ databases">
        <title>Evolutionary Origins and Diversification of the Mycorrhizal Mutualists.</title>
        <authorList>
            <consortium name="DOE Joint Genome Institute"/>
            <consortium name="Mycorrhizal Genomics Consortium"/>
            <person name="Kohler A."/>
            <person name="Kuo A."/>
            <person name="Nagy L.G."/>
            <person name="Floudas D."/>
            <person name="Copeland A."/>
            <person name="Barry K.W."/>
            <person name="Cichocki N."/>
            <person name="Veneault-Fourrey C."/>
            <person name="LaButti K."/>
            <person name="Lindquist E.A."/>
            <person name="Lipzen A."/>
            <person name="Lundell T."/>
            <person name="Morin E."/>
            <person name="Murat C."/>
            <person name="Riley R."/>
            <person name="Ohm R."/>
            <person name="Sun H."/>
            <person name="Tunlid A."/>
            <person name="Henrissat B."/>
            <person name="Grigoriev I.V."/>
            <person name="Hibbett D.S."/>
            <person name="Martin F."/>
        </authorList>
    </citation>
    <scope>NUCLEOTIDE SEQUENCE [LARGE SCALE GENOMIC DNA]</scope>
    <source>
        <strain evidence="2">MUT 4182</strain>
    </source>
</reference>
<dbReference type="EMBL" id="KN823094">
    <property type="protein sequence ID" value="KIO23055.1"/>
    <property type="molecule type" value="Genomic_DNA"/>
</dbReference>